<keyword evidence="4" id="KW-0255">Endonuclease</keyword>
<evidence type="ECO:0000256" key="1">
    <source>
        <dbReference type="ARBA" id="ARBA00022679"/>
    </source>
</evidence>
<proteinExistence type="predicted"/>
<evidence type="ECO:0000256" key="4">
    <source>
        <dbReference type="ARBA" id="ARBA00022759"/>
    </source>
</evidence>
<keyword evidence="3" id="KW-0540">Nuclease</keyword>
<dbReference type="InterPro" id="IPR021109">
    <property type="entry name" value="Peptidase_aspartic_dom_sf"/>
</dbReference>
<accession>A0A6P7SN07</accession>
<dbReference type="RefSeq" id="XP_029639680.1">
    <property type="nucleotide sequence ID" value="XM_029783820.1"/>
</dbReference>
<dbReference type="GO" id="GO:0004519">
    <property type="term" value="F:endonuclease activity"/>
    <property type="evidence" value="ECO:0007669"/>
    <property type="project" value="UniProtKB-KW"/>
</dbReference>
<keyword evidence="4" id="KW-0378">Hydrolase</keyword>
<reference evidence="6" key="1">
    <citation type="submission" date="2025-08" db="UniProtKB">
        <authorList>
            <consortium name="RefSeq"/>
        </authorList>
    </citation>
    <scope>IDENTIFICATION</scope>
</reference>
<gene>
    <name evidence="6" type="primary">LOC115214789</name>
</gene>
<dbReference type="PANTHER" id="PTHR37984:SF5">
    <property type="entry name" value="PROTEIN NYNRIN-LIKE"/>
    <property type="match status" value="1"/>
</dbReference>
<evidence type="ECO:0000313" key="6">
    <source>
        <dbReference type="RefSeq" id="XP_029639680.1"/>
    </source>
</evidence>
<dbReference type="KEGG" id="osn:115214789"/>
<dbReference type="AlphaFoldDB" id="A0A6P7SN07"/>
<keyword evidence="1" id="KW-0808">Transferase</keyword>
<dbReference type="PANTHER" id="PTHR37984">
    <property type="entry name" value="PROTEIN CBG26694"/>
    <property type="match status" value="1"/>
</dbReference>
<evidence type="ECO:0000256" key="3">
    <source>
        <dbReference type="ARBA" id="ARBA00022722"/>
    </source>
</evidence>
<keyword evidence="2" id="KW-0548">Nucleotidyltransferase</keyword>
<organism evidence="5 6">
    <name type="scientific">Octopus sinensis</name>
    <name type="common">East Asian common octopus</name>
    <dbReference type="NCBI Taxonomy" id="2607531"/>
    <lineage>
        <taxon>Eukaryota</taxon>
        <taxon>Metazoa</taxon>
        <taxon>Spiralia</taxon>
        <taxon>Lophotrochozoa</taxon>
        <taxon>Mollusca</taxon>
        <taxon>Cephalopoda</taxon>
        <taxon>Coleoidea</taxon>
        <taxon>Octopodiformes</taxon>
        <taxon>Octopoda</taxon>
        <taxon>Incirrata</taxon>
        <taxon>Octopodidae</taxon>
        <taxon>Octopus</taxon>
    </lineage>
</organism>
<dbReference type="InterPro" id="IPR036397">
    <property type="entry name" value="RNaseH_sf"/>
</dbReference>
<name>A0A6P7SN07_9MOLL</name>
<dbReference type="Gene3D" id="3.30.420.10">
    <property type="entry name" value="Ribonuclease H-like superfamily/Ribonuclease H"/>
    <property type="match status" value="1"/>
</dbReference>
<dbReference type="GO" id="GO:0003676">
    <property type="term" value="F:nucleic acid binding"/>
    <property type="evidence" value="ECO:0007669"/>
    <property type="project" value="InterPro"/>
</dbReference>
<evidence type="ECO:0000313" key="5">
    <source>
        <dbReference type="Proteomes" id="UP000515154"/>
    </source>
</evidence>
<dbReference type="SUPFAM" id="SSF50630">
    <property type="entry name" value="Acid proteases"/>
    <property type="match status" value="1"/>
</dbReference>
<dbReference type="InterPro" id="IPR050951">
    <property type="entry name" value="Retrovirus_Pol_polyprotein"/>
</dbReference>
<sequence length="179" mass="20517">MTKHQNKGQRINSMSLEEIGNITMRKFVKVKIRNTSVKMQLDTGSDITIIKFMVEHVTTAPNYSRSNRQAECFVDTFKRALRKSIKEVTDVVALQQFLRVYHVIPNLNAPAGRSTMALMFARKVKSVFDKLLPGKKTKIAREDIAKLFKVGEKVYMKAYKNGKQSWEEGIITKCISKMI</sequence>
<dbReference type="Proteomes" id="UP000515154">
    <property type="component" value="Linkage group LG8"/>
</dbReference>
<protein>
    <submittedName>
        <fullName evidence="6">Uncharacterized protein K02A2.6-like</fullName>
    </submittedName>
</protein>
<keyword evidence="5" id="KW-1185">Reference proteome</keyword>
<dbReference type="GO" id="GO:0016779">
    <property type="term" value="F:nucleotidyltransferase activity"/>
    <property type="evidence" value="ECO:0007669"/>
    <property type="project" value="UniProtKB-KW"/>
</dbReference>
<evidence type="ECO:0000256" key="2">
    <source>
        <dbReference type="ARBA" id="ARBA00022695"/>
    </source>
</evidence>